<feature type="region of interest" description="Disordered" evidence="1">
    <location>
        <begin position="1"/>
        <end position="23"/>
    </location>
</feature>
<feature type="region of interest" description="Disordered" evidence="1">
    <location>
        <begin position="66"/>
        <end position="86"/>
    </location>
</feature>
<name>A0ABP0VF47_9BRYO</name>
<organism evidence="2 3">
    <name type="scientific">Sphagnum jensenii</name>
    <dbReference type="NCBI Taxonomy" id="128206"/>
    <lineage>
        <taxon>Eukaryota</taxon>
        <taxon>Viridiplantae</taxon>
        <taxon>Streptophyta</taxon>
        <taxon>Embryophyta</taxon>
        <taxon>Bryophyta</taxon>
        <taxon>Sphagnophytina</taxon>
        <taxon>Sphagnopsida</taxon>
        <taxon>Sphagnales</taxon>
        <taxon>Sphagnaceae</taxon>
        <taxon>Sphagnum</taxon>
    </lineage>
</organism>
<sequence>MKVTAAGATPATASSSSQGGDGGLELLLLHHASFSSLVSTTGSEGEEISVANERDTAYRRRRVLESQVDEREKKDEQVEGEEEEEQKKMLKALQVYPATDKDDKLLHAANASRSPVPRWSRAFTKSNDDEGRSRMTTTGASTFSK</sequence>
<feature type="region of interest" description="Disordered" evidence="1">
    <location>
        <begin position="99"/>
        <end position="145"/>
    </location>
</feature>
<dbReference type="EMBL" id="CAXAQS010000555">
    <property type="protein sequence ID" value="CAK9252117.1"/>
    <property type="molecule type" value="Genomic_DNA"/>
</dbReference>
<protein>
    <submittedName>
        <fullName evidence="2">Uncharacterized protein</fullName>
    </submittedName>
</protein>
<proteinExistence type="predicted"/>
<evidence type="ECO:0000313" key="3">
    <source>
        <dbReference type="Proteomes" id="UP001497444"/>
    </source>
</evidence>
<comment type="caution">
    <text evidence="2">The sequence shown here is derived from an EMBL/GenBank/DDBJ whole genome shotgun (WGS) entry which is preliminary data.</text>
</comment>
<evidence type="ECO:0000256" key="1">
    <source>
        <dbReference type="SAM" id="MobiDB-lite"/>
    </source>
</evidence>
<dbReference type="Proteomes" id="UP001497444">
    <property type="component" value="Unassembled WGS sequence"/>
</dbReference>
<evidence type="ECO:0000313" key="2">
    <source>
        <dbReference type="EMBL" id="CAK9252117.1"/>
    </source>
</evidence>
<accession>A0ABP0VF47</accession>
<gene>
    <name evidence="2" type="ORF">CSSPJE1EN1_LOCUS27495</name>
</gene>
<feature type="compositionally biased region" description="Polar residues" evidence="1">
    <location>
        <begin position="134"/>
        <end position="145"/>
    </location>
</feature>
<feature type="compositionally biased region" description="Basic and acidic residues" evidence="1">
    <location>
        <begin position="68"/>
        <end position="77"/>
    </location>
</feature>
<keyword evidence="3" id="KW-1185">Reference proteome</keyword>
<reference evidence="2" key="1">
    <citation type="submission" date="2024-02" db="EMBL/GenBank/DDBJ databases">
        <authorList>
            <consortium name="ELIXIR-Norway"/>
            <consortium name="Elixir Norway"/>
        </authorList>
    </citation>
    <scope>NUCLEOTIDE SEQUENCE</scope>
</reference>